<feature type="transmembrane region" description="Helical" evidence="1">
    <location>
        <begin position="12"/>
        <end position="30"/>
    </location>
</feature>
<keyword evidence="1" id="KW-0472">Membrane</keyword>
<dbReference type="AlphaFoldDB" id="A0A1G2LQZ6"/>
<evidence type="ECO:0000313" key="2">
    <source>
        <dbReference type="EMBL" id="OHA13983.1"/>
    </source>
</evidence>
<feature type="transmembrane region" description="Helical" evidence="1">
    <location>
        <begin position="105"/>
        <end position="124"/>
    </location>
</feature>
<proteinExistence type="predicted"/>
<protein>
    <recommendedName>
        <fullName evidence="4">DoxX family protein</fullName>
    </recommendedName>
</protein>
<organism evidence="2 3">
    <name type="scientific">Candidatus Sungbacteria bacterium RIFCSPLOWO2_12_FULL_41_11</name>
    <dbReference type="NCBI Taxonomy" id="1802286"/>
    <lineage>
        <taxon>Bacteria</taxon>
        <taxon>Candidatus Sungiibacteriota</taxon>
    </lineage>
</organism>
<evidence type="ECO:0008006" key="4">
    <source>
        <dbReference type="Google" id="ProtNLM"/>
    </source>
</evidence>
<evidence type="ECO:0000256" key="1">
    <source>
        <dbReference type="SAM" id="Phobius"/>
    </source>
</evidence>
<sequence length="133" mass="15342">MKNFFQKLKPEWILRLGLGLMYLYSGFDLIMNPKGWTWALPWWYKQMVMVVMPIDGYLRFQGALELLMAFLLLSFFFPKKVAIAVAAVSSLEILFILLFAPQFSITFRDIGVLGASLALFLILLKTKIEAEPR</sequence>
<comment type="caution">
    <text evidence="2">The sequence shown here is derived from an EMBL/GenBank/DDBJ whole genome shotgun (WGS) entry which is preliminary data.</text>
</comment>
<name>A0A1G2LQZ6_9BACT</name>
<accession>A0A1G2LQZ6</accession>
<dbReference type="Proteomes" id="UP000177171">
    <property type="component" value="Unassembled WGS sequence"/>
</dbReference>
<gene>
    <name evidence="2" type="ORF">A3G49_05960</name>
</gene>
<keyword evidence="1" id="KW-1133">Transmembrane helix</keyword>
<dbReference type="EMBL" id="MHQY01000014">
    <property type="protein sequence ID" value="OHA13983.1"/>
    <property type="molecule type" value="Genomic_DNA"/>
</dbReference>
<feature type="transmembrane region" description="Helical" evidence="1">
    <location>
        <begin position="81"/>
        <end position="99"/>
    </location>
</feature>
<reference evidence="2 3" key="1">
    <citation type="journal article" date="2016" name="Nat. Commun.">
        <title>Thousands of microbial genomes shed light on interconnected biogeochemical processes in an aquifer system.</title>
        <authorList>
            <person name="Anantharaman K."/>
            <person name="Brown C.T."/>
            <person name="Hug L.A."/>
            <person name="Sharon I."/>
            <person name="Castelle C.J."/>
            <person name="Probst A.J."/>
            <person name="Thomas B.C."/>
            <person name="Singh A."/>
            <person name="Wilkins M.J."/>
            <person name="Karaoz U."/>
            <person name="Brodie E.L."/>
            <person name="Williams K.H."/>
            <person name="Hubbard S.S."/>
            <person name="Banfield J.F."/>
        </authorList>
    </citation>
    <scope>NUCLEOTIDE SEQUENCE [LARGE SCALE GENOMIC DNA]</scope>
</reference>
<evidence type="ECO:0000313" key="3">
    <source>
        <dbReference type="Proteomes" id="UP000177171"/>
    </source>
</evidence>
<keyword evidence="1" id="KW-0812">Transmembrane</keyword>